<dbReference type="Pfam" id="PF04900">
    <property type="entry name" value="Fcf1"/>
    <property type="match status" value="1"/>
</dbReference>
<gene>
    <name evidence="5" type="ORF">WH47_03538</name>
</gene>
<dbReference type="EMBL" id="KQ414617">
    <property type="protein sequence ID" value="KOC68380.1"/>
    <property type="molecule type" value="Genomic_DNA"/>
</dbReference>
<dbReference type="InterPro" id="IPR006984">
    <property type="entry name" value="Fcf1/UTP23"/>
</dbReference>
<accession>A0A0L7RC63</accession>
<keyword evidence="2" id="KW-0690">Ribosome biogenesis</keyword>
<dbReference type="SUPFAM" id="SSF88723">
    <property type="entry name" value="PIN domain-like"/>
    <property type="match status" value="1"/>
</dbReference>
<dbReference type="PANTHER" id="PTHR12416">
    <property type="entry name" value="RRNA-PROCESSING PROTEIN UTP23 HOMOLOG"/>
    <property type="match status" value="1"/>
</dbReference>
<evidence type="ECO:0000313" key="5">
    <source>
        <dbReference type="EMBL" id="KOC68380.1"/>
    </source>
</evidence>
<dbReference type="Gene3D" id="3.40.50.1010">
    <property type="entry name" value="5'-nuclease"/>
    <property type="match status" value="1"/>
</dbReference>
<evidence type="ECO:0000256" key="2">
    <source>
        <dbReference type="ARBA" id="ARBA00022517"/>
    </source>
</evidence>
<evidence type="ECO:0000313" key="6">
    <source>
        <dbReference type="Proteomes" id="UP000053825"/>
    </source>
</evidence>
<dbReference type="Proteomes" id="UP000053825">
    <property type="component" value="Unassembled WGS sequence"/>
</dbReference>
<dbReference type="STRING" id="597456.A0A0L7RC63"/>
<keyword evidence="4" id="KW-0539">Nucleus</keyword>
<dbReference type="AlphaFoldDB" id="A0A0L7RC63"/>
<evidence type="ECO:0000256" key="3">
    <source>
        <dbReference type="ARBA" id="ARBA00022552"/>
    </source>
</evidence>
<keyword evidence="6" id="KW-1185">Reference proteome</keyword>
<keyword evidence="3" id="KW-0698">rRNA processing</keyword>
<protein>
    <submittedName>
        <fullName evidence="5">rRNA-processing protein UTP23 like protein</fullName>
    </submittedName>
</protein>
<dbReference type="InterPro" id="IPR029060">
    <property type="entry name" value="PIN-like_dom_sf"/>
</dbReference>
<dbReference type="OrthoDB" id="25675at2759"/>
<reference evidence="5 6" key="1">
    <citation type="submission" date="2015-07" db="EMBL/GenBank/DDBJ databases">
        <title>The genome of Habropoda laboriosa.</title>
        <authorList>
            <person name="Pan H."/>
            <person name="Kapheim K."/>
        </authorList>
    </citation>
    <scope>NUCLEOTIDE SEQUENCE [LARGE SCALE GENOMIC DNA]</scope>
    <source>
        <strain evidence="5">0110345459</strain>
    </source>
</reference>
<evidence type="ECO:0000256" key="4">
    <source>
        <dbReference type="ARBA" id="ARBA00023242"/>
    </source>
</evidence>
<sequence length="146" mass="16460">MQIVKQYPIHKCGHAKHSISGTKCLQSMVGKSNSSRYIVATQDRELQDSLRNIPGVPIIYLHGKAPTLEAPSQASCKYAENVRKGLGMTEWEKETMRTLKEAAGLAENTEIKCKRKKRKKMKIAAHVKEALVTEVMKKQLEKNKIN</sequence>
<organism evidence="5 6">
    <name type="scientific">Habropoda laboriosa</name>
    <dbReference type="NCBI Taxonomy" id="597456"/>
    <lineage>
        <taxon>Eukaryota</taxon>
        <taxon>Metazoa</taxon>
        <taxon>Ecdysozoa</taxon>
        <taxon>Arthropoda</taxon>
        <taxon>Hexapoda</taxon>
        <taxon>Insecta</taxon>
        <taxon>Pterygota</taxon>
        <taxon>Neoptera</taxon>
        <taxon>Endopterygota</taxon>
        <taxon>Hymenoptera</taxon>
        <taxon>Apocrita</taxon>
        <taxon>Aculeata</taxon>
        <taxon>Apoidea</taxon>
        <taxon>Anthophila</taxon>
        <taxon>Apidae</taxon>
        <taxon>Habropoda</taxon>
    </lineage>
</organism>
<comment type="subcellular location">
    <subcellularLocation>
        <location evidence="1">Nucleus</location>
        <location evidence="1">Nucleolus</location>
    </subcellularLocation>
</comment>
<name>A0A0L7RC63_9HYME</name>
<evidence type="ECO:0000256" key="1">
    <source>
        <dbReference type="ARBA" id="ARBA00004604"/>
    </source>
</evidence>
<dbReference type="GO" id="GO:0032040">
    <property type="term" value="C:small-subunit processome"/>
    <property type="evidence" value="ECO:0007669"/>
    <property type="project" value="InterPro"/>
</dbReference>
<proteinExistence type="predicted"/>
<dbReference type="GO" id="GO:0006364">
    <property type="term" value="P:rRNA processing"/>
    <property type="evidence" value="ECO:0007669"/>
    <property type="project" value="UniProtKB-KW"/>
</dbReference>